<dbReference type="AlphaFoldDB" id="A0A645CCY1"/>
<organism evidence="1">
    <name type="scientific">bioreactor metagenome</name>
    <dbReference type="NCBI Taxonomy" id="1076179"/>
    <lineage>
        <taxon>unclassified sequences</taxon>
        <taxon>metagenomes</taxon>
        <taxon>ecological metagenomes</taxon>
    </lineage>
</organism>
<evidence type="ECO:0000313" key="1">
    <source>
        <dbReference type="EMBL" id="MPM74771.1"/>
    </source>
</evidence>
<protein>
    <submittedName>
        <fullName evidence="1">Uncharacterized protein</fullName>
    </submittedName>
</protein>
<gene>
    <name evidence="1" type="ORF">SDC9_121760</name>
</gene>
<reference evidence="1" key="1">
    <citation type="submission" date="2019-08" db="EMBL/GenBank/DDBJ databases">
        <authorList>
            <person name="Kucharzyk K."/>
            <person name="Murdoch R.W."/>
            <person name="Higgins S."/>
            <person name="Loffler F."/>
        </authorList>
    </citation>
    <scope>NUCLEOTIDE SEQUENCE</scope>
</reference>
<name>A0A645CCY1_9ZZZZ</name>
<proteinExistence type="predicted"/>
<sequence length="70" mass="7248">MIDILGVVGFFGTSVITVITTSDVFPIARGEIIPAQSSATLLAIRLVEPYDCFGPGATVYFAGSQIVALG</sequence>
<accession>A0A645CCY1</accession>
<dbReference type="EMBL" id="VSSQ01026185">
    <property type="protein sequence ID" value="MPM74771.1"/>
    <property type="molecule type" value="Genomic_DNA"/>
</dbReference>
<comment type="caution">
    <text evidence="1">The sequence shown here is derived from an EMBL/GenBank/DDBJ whole genome shotgun (WGS) entry which is preliminary data.</text>
</comment>